<dbReference type="RefSeq" id="WP_005742535.1">
    <property type="nucleotide sequence ID" value="NZ_CP031226.1"/>
</dbReference>
<sequence length="128" mass="14189">MKKRLEALLSHLDDAPVECDGFSSLAATLLHSNGIAFQGMCGQIIPTQLGSAIPHVWIEVGDLVVDYRARMWMGDHPDVPHGVFRKADHPDLYKGNPVEIEPLPDFLFKILQVPFPANLKESGSEFEP</sequence>
<evidence type="ECO:0000313" key="2">
    <source>
        <dbReference type="Proteomes" id="UP000006426"/>
    </source>
</evidence>
<organism evidence="1 2">
    <name type="scientific">Pseudomonas amygdali pv. lachrymans str. M301315</name>
    <dbReference type="NCBI Taxonomy" id="629260"/>
    <lineage>
        <taxon>Bacteria</taxon>
        <taxon>Pseudomonadati</taxon>
        <taxon>Pseudomonadota</taxon>
        <taxon>Gammaproteobacteria</taxon>
        <taxon>Pseudomonadales</taxon>
        <taxon>Pseudomonadaceae</taxon>
        <taxon>Pseudomonas</taxon>
        <taxon>Pseudomonas amygdali</taxon>
    </lineage>
</organism>
<gene>
    <name evidence="1" type="ORF">PLA107_034655</name>
</gene>
<keyword evidence="1" id="KW-0614">Plasmid</keyword>
<dbReference type="EMBL" id="CP031226">
    <property type="protein sequence ID" value="AXH60325.1"/>
    <property type="molecule type" value="Genomic_DNA"/>
</dbReference>
<proteinExistence type="predicted"/>
<protein>
    <submittedName>
        <fullName evidence="1">Uncharacterized protein</fullName>
    </submittedName>
</protein>
<dbReference type="AlphaFoldDB" id="A0AAD0PX14"/>
<accession>A0AAD0PX14</accession>
<name>A0AAD0PX14_PSEAV</name>
<reference evidence="1 2" key="1">
    <citation type="journal article" date="2011" name="PLoS Pathog.">
        <title>Dynamic evolution of pathogenicity revealed by sequencing and comparative genomics of 19 Pseudomonas syringae isolates.</title>
        <authorList>
            <person name="Baltrus D.A."/>
            <person name="Nishimura M.T."/>
            <person name="Romanchuk A."/>
            <person name="Chang J.H."/>
            <person name="Mukhtar M.S."/>
            <person name="Cherkis K."/>
            <person name="Roach J."/>
            <person name="Grant S.R."/>
            <person name="Jones C.D."/>
            <person name="Dangl J.L."/>
        </authorList>
    </citation>
    <scope>NUCLEOTIDE SEQUENCE [LARGE SCALE GENOMIC DNA]</scope>
    <source>
        <strain evidence="1 2">M301315</strain>
    </source>
</reference>
<dbReference type="GeneID" id="39474415"/>
<dbReference type="Proteomes" id="UP000006426">
    <property type="component" value="Plasmid pmppla107"/>
</dbReference>
<evidence type="ECO:0000313" key="1">
    <source>
        <dbReference type="EMBL" id="AXH60325.1"/>
    </source>
</evidence>
<geneLocation type="plasmid" evidence="2">
    <name>pmppla107</name>
</geneLocation>